<evidence type="ECO:0000313" key="2">
    <source>
        <dbReference type="Proteomes" id="UP000231358"/>
    </source>
</evidence>
<organism evidence="1 2">
    <name type="scientific">Aspergillus arachidicola</name>
    <dbReference type="NCBI Taxonomy" id="656916"/>
    <lineage>
        <taxon>Eukaryota</taxon>
        <taxon>Fungi</taxon>
        <taxon>Dikarya</taxon>
        <taxon>Ascomycota</taxon>
        <taxon>Pezizomycotina</taxon>
        <taxon>Eurotiomycetes</taxon>
        <taxon>Eurotiomycetidae</taxon>
        <taxon>Eurotiales</taxon>
        <taxon>Aspergillaceae</taxon>
        <taxon>Aspergillus</taxon>
        <taxon>Aspergillus subgen. Circumdati</taxon>
    </lineage>
</organism>
<evidence type="ECO:0000313" key="1">
    <source>
        <dbReference type="EMBL" id="PIG86684.1"/>
    </source>
</evidence>
<proteinExistence type="predicted"/>
<keyword evidence="2" id="KW-1185">Reference proteome</keyword>
<sequence length="240" mass="27113">MTEHSSTCLMSFRVRQGVKTVDGGCERRSSPKGPTVFIFHILVSDDCPPDGYESEYEVCYKVCEIRYEAPHVNYTRGTGEEGEEYVSLDEMEKTWREYEVYEKGIGQLGIADLSSPTKPEQPSPIPQSATLAFNDHLKSQDNIDVHFGFDANMGYFLIVYDMRLAAYIPDGTEFDDVRYAVSADGTGAYFIAYTGTHRQGRRVSVETMRKLWRAYGVYEEGMRGLAISDLENTHGVGDRM</sequence>
<protein>
    <submittedName>
        <fullName evidence="1">Uncharacterized protein</fullName>
    </submittedName>
</protein>
<gene>
    <name evidence="1" type="ORF">AARAC_005383</name>
</gene>
<dbReference type="AlphaFoldDB" id="A0A2G7G1G7"/>
<dbReference type="EMBL" id="NEXV01000241">
    <property type="protein sequence ID" value="PIG86684.1"/>
    <property type="molecule type" value="Genomic_DNA"/>
</dbReference>
<name>A0A2G7G1G7_9EURO</name>
<reference evidence="1 2" key="1">
    <citation type="submission" date="2017-05" db="EMBL/GenBank/DDBJ databases">
        <title>Genome sequence for an aflatoxigenic pathogen of Argentinian peanut, Aspergillus arachidicola.</title>
        <authorList>
            <person name="Moore G."/>
            <person name="Beltz S.B."/>
            <person name="Mack B.M."/>
        </authorList>
    </citation>
    <scope>NUCLEOTIDE SEQUENCE [LARGE SCALE GENOMIC DNA]</scope>
    <source>
        <strain evidence="1 2">CBS 117610</strain>
    </source>
</reference>
<accession>A0A2G7G1G7</accession>
<dbReference type="Proteomes" id="UP000231358">
    <property type="component" value="Unassembled WGS sequence"/>
</dbReference>
<comment type="caution">
    <text evidence="1">The sequence shown here is derived from an EMBL/GenBank/DDBJ whole genome shotgun (WGS) entry which is preliminary data.</text>
</comment>